<name>A0A2H9T3N9_9ZZZZ</name>
<dbReference type="PANTHER" id="PTHR33064">
    <property type="entry name" value="POL PROTEIN"/>
    <property type="match status" value="1"/>
</dbReference>
<dbReference type="InterPro" id="IPR043128">
    <property type="entry name" value="Rev_trsase/Diguanyl_cyclase"/>
</dbReference>
<dbReference type="AlphaFoldDB" id="A0A2H9T3N9"/>
<evidence type="ECO:0008006" key="2">
    <source>
        <dbReference type="Google" id="ProtNLM"/>
    </source>
</evidence>
<dbReference type="Gene3D" id="3.30.70.270">
    <property type="match status" value="2"/>
</dbReference>
<reference evidence="1" key="1">
    <citation type="journal article" date="2017" name="Appl. Environ. Microbiol.">
        <title>Molecular characterization of an Endozoicomonas-like organism causing infection in king scallop Pecten maximus L.</title>
        <authorList>
            <person name="Cano I."/>
            <person name="van Aerle R."/>
            <person name="Ross S."/>
            <person name="Verner-Jeffreys D.W."/>
            <person name="Paley R.K."/>
            <person name="Rimmer G."/>
            <person name="Ryder D."/>
            <person name="Hooper P."/>
            <person name="Stone D."/>
            <person name="Feist S.W."/>
        </authorList>
    </citation>
    <scope>NUCLEOTIDE SEQUENCE</scope>
</reference>
<gene>
    <name evidence="1" type="ORF">CI610_03264</name>
</gene>
<proteinExistence type="predicted"/>
<accession>A0A2H9T3N9</accession>
<sequence>MKLSPQKCHLFKRKVKYVGHVVSEDGIEPDPSKIEKVVNWPRPQTPEDVRRFLGFVGYYRRFIKDFSRIARPLSMLMPTTRKPKK</sequence>
<dbReference type="EMBL" id="NSIT01000364">
    <property type="protein sequence ID" value="PJE77807.1"/>
    <property type="molecule type" value="Genomic_DNA"/>
</dbReference>
<dbReference type="PANTHER" id="PTHR33064:SF39">
    <property type="match status" value="1"/>
</dbReference>
<dbReference type="SUPFAM" id="SSF56672">
    <property type="entry name" value="DNA/RNA polymerases"/>
    <property type="match status" value="1"/>
</dbReference>
<comment type="caution">
    <text evidence="1">The sequence shown here is derived from an EMBL/GenBank/DDBJ whole genome shotgun (WGS) entry which is preliminary data.</text>
</comment>
<evidence type="ECO:0000313" key="1">
    <source>
        <dbReference type="EMBL" id="PJE77807.1"/>
    </source>
</evidence>
<protein>
    <recommendedName>
        <fullName evidence="2">Reverse transcriptase domain-containing protein</fullName>
    </recommendedName>
</protein>
<organism evidence="1">
    <name type="scientific">invertebrate metagenome</name>
    <dbReference type="NCBI Taxonomy" id="1711999"/>
    <lineage>
        <taxon>unclassified sequences</taxon>
        <taxon>metagenomes</taxon>
        <taxon>organismal metagenomes</taxon>
    </lineage>
</organism>
<dbReference type="InterPro" id="IPR051320">
    <property type="entry name" value="Viral_Replic_Matur_Polypro"/>
</dbReference>
<dbReference type="InterPro" id="IPR043502">
    <property type="entry name" value="DNA/RNA_pol_sf"/>
</dbReference>